<dbReference type="InterPro" id="IPR001789">
    <property type="entry name" value="Sig_transdc_resp-reg_receiver"/>
</dbReference>
<comment type="caution">
    <text evidence="4">The sequence shown here is derived from an EMBL/GenBank/DDBJ whole genome shotgun (WGS) entry which is preliminary data.</text>
</comment>
<name>A0AAP0FA47_9MAGN</name>
<accession>A0AAP0FA47</accession>
<dbReference type="GO" id="GO:0000160">
    <property type="term" value="P:phosphorelay signal transduction system"/>
    <property type="evidence" value="ECO:0007669"/>
    <property type="project" value="UniProtKB-KW"/>
</dbReference>
<keyword evidence="1" id="KW-0902">Two-component regulatory system</keyword>
<dbReference type="InterPro" id="IPR011006">
    <property type="entry name" value="CheY-like_superfamily"/>
</dbReference>
<dbReference type="PANTHER" id="PTHR43874">
    <property type="entry name" value="TWO-COMPONENT RESPONSE REGULATOR"/>
    <property type="match status" value="1"/>
</dbReference>
<evidence type="ECO:0000259" key="3">
    <source>
        <dbReference type="PROSITE" id="PS50110"/>
    </source>
</evidence>
<dbReference type="EMBL" id="JBBNAE010000008">
    <property type="protein sequence ID" value="KAK9103449.1"/>
    <property type="molecule type" value="Genomic_DNA"/>
</dbReference>
<dbReference type="SUPFAM" id="SSF52172">
    <property type="entry name" value="CheY-like"/>
    <property type="match status" value="1"/>
</dbReference>
<dbReference type="InterPro" id="IPR045279">
    <property type="entry name" value="ARR-like"/>
</dbReference>
<evidence type="ECO:0000313" key="5">
    <source>
        <dbReference type="Proteomes" id="UP001417504"/>
    </source>
</evidence>
<dbReference type="PROSITE" id="PS50110">
    <property type="entry name" value="RESPONSE_REGULATORY"/>
    <property type="match status" value="1"/>
</dbReference>
<protein>
    <recommendedName>
        <fullName evidence="3">Response regulatory domain-containing protein</fullName>
    </recommendedName>
</protein>
<organism evidence="4 5">
    <name type="scientific">Stephania japonica</name>
    <dbReference type="NCBI Taxonomy" id="461633"/>
    <lineage>
        <taxon>Eukaryota</taxon>
        <taxon>Viridiplantae</taxon>
        <taxon>Streptophyta</taxon>
        <taxon>Embryophyta</taxon>
        <taxon>Tracheophyta</taxon>
        <taxon>Spermatophyta</taxon>
        <taxon>Magnoliopsida</taxon>
        <taxon>Ranunculales</taxon>
        <taxon>Menispermaceae</taxon>
        <taxon>Menispermoideae</taxon>
        <taxon>Cissampelideae</taxon>
        <taxon>Stephania</taxon>
    </lineage>
</organism>
<dbReference type="Pfam" id="PF00072">
    <property type="entry name" value="Response_reg"/>
    <property type="match status" value="1"/>
</dbReference>
<proteinExistence type="predicted"/>
<keyword evidence="2" id="KW-0597">Phosphoprotein</keyword>
<gene>
    <name evidence="4" type="ORF">Sjap_020703</name>
</gene>
<evidence type="ECO:0000313" key="4">
    <source>
        <dbReference type="EMBL" id="KAK9103449.1"/>
    </source>
</evidence>
<evidence type="ECO:0000256" key="2">
    <source>
        <dbReference type="PROSITE-ProRule" id="PRU00169"/>
    </source>
</evidence>
<dbReference type="AlphaFoldDB" id="A0AAP0FA47"/>
<dbReference type="Gene3D" id="3.40.50.2300">
    <property type="match status" value="1"/>
</dbReference>
<sequence length="100" mass="11731">MLRETKGAFNLVINDIHMPMMDGFALMKYIIREFNIPVIGDKRMMSADDKFKVVIRGLELGACFYLFKPLTLFDVQNMWQHVVRKRKENMLETNSDADNN</sequence>
<evidence type="ECO:0000256" key="1">
    <source>
        <dbReference type="ARBA" id="ARBA00023012"/>
    </source>
</evidence>
<reference evidence="4 5" key="1">
    <citation type="submission" date="2024-01" db="EMBL/GenBank/DDBJ databases">
        <title>Genome assemblies of Stephania.</title>
        <authorList>
            <person name="Yang L."/>
        </authorList>
    </citation>
    <scope>NUCLEOTIDE SEQUENCE [LARGE SCALE GENOMIC DNA]</scope>
    <source>
        <strain evidence="4">QJT</strain>
        <tissue evidence="4">Leaf</tissue>
    </source>
</reference>
<keyword evidence="5" id="KW-1185">Reference proteome</keyword>
<dbReference type="PANTHER" id="PTHR43874:SF19">
    <property type="entry name" value="RESPONSE REGULATOR 23-RELATED"/>
    <property type="match status" value="1"/>
</dbReference>
<feature type="modified residue" description="4-aspartylphosphate" evidence="2">
    <location>
        <position position="15"/>
    </location>
</feature>
<dbReference type="Proteomes" id="UP001417504">
    <property type="component" value="Unassembled WGS sequence"/>
</dbReference>
<feature type="domain" description="Response regulatory" evidence="3">
    <location>
        <begin position="1"/>
        <end position="83"/>
    </location>
</feature>
<dbReference type="GO" id="GO:0009736">
    <property type="term" value="P:cytokinin-activated signaling pathway"/>
    <property type="evidence" value="ECO:0007669"/>
    <property type="project" value="InterPro"/>
</dbReference>